<dbReference type="EMBL" id="JAFEJA010000001">
    <property type="protein sequence ID" value="MBM9620895.1"/>
    <property type="molecule type" value="Genomic_DNA"/>
</dbReference>
<sequence>MRLFTALLPPPPAVHELSLAVERLRDLPGAGRLRWTGRPGWHFTLAFMGEVDDSLVPELRERLARAAHRTTAFPLRLRGGGRFGRRALWVGAAGGLDEMRRLADRADAAARRAGIAMDEHRRYVAHLTIARAREDTDLRPCVEALAAFEGTVWQADRLSLVRSNLPVRGVPGERPRYEVADSWPLNPAG</sequence>
<evidence type="ECO:0000313" key="4">
    <source>
        <dbReference type="Proteomes" id="UP000664109"/>
    </source>
</evidence>
<dbReference type="RefSeq" id="WP_205374820.1">
    <property type="nucleotide sequence ID" value="NZ_JAFEJA010000001.1"/>
</dbReference>
<comment type="caution">
    <text evidence="3">The sequence shown here is derived from an EMBL/GenBank/DDBJ whole genome shotgun (WGS) entry which is preliminary data.</text>
</comment>
<evidence type="ECO:0000256" key="1">
    <source>
        <dbReference type="ARBA" id="ARBA00022801"/>
    </source>
</evidence>
<organism evidence="3 4">
    <name type="scientific">Streptomyces zhihengii</name>
    <dbReference type="NCBI Taxonomy" id="1818004"/>
    <lineage>
        <taxon>Bacteria</taxon>
        <taxon>Bacillati</taxon>
        <taxon>Actinomycetota</taxon>
        <taxon>Actinomycetes</taxon>
        <taxon>Kitasatosporales</taxon>
        <taxon>Streptomycetaceae</taxon>
        <taxon>Streptomyces</taxon>
    </lineage>
</organism>
<protein>
    <recommendedName>
        <fullName evidence="2">RNA 2',3'-cyclic phosphodiesterase</fullName>
        <shortName evidence="2">RNA 2',3'-CPDase</shortName>
        <ecNumber evidence="2">3.1.4.58</ecNumber>
    </recommendedName>
</protein>
<reference evidence="3 4" key="1">
    <citation type="journal article" date="2016" name="Arch. Microbiol.">
        <title>Streptomyces zhihengii sp. nov., isolated from rhizospheric soil of Psammosilene tunicoides.</title>
        <authorList>
            <person name="Huang M.J."/>
            <person name="Fei J.J."/>
            <person name="Salam N."/>
            <person name="Kim C.J."/>
            <person name="Hozzein W.N."/>
            <person name="Xiao M."/>
            <person name="Huang H.Q."/>
            <person name="Li W.J."/>
        </authorList>
    </citation>
    <scope>NUCLEOTIDE SEQUENCE [LARGE SCALE GENOMIC DNA]</scope>
    <source>
        <strain evidence="3 4">YIM T102</strain>
    </source>
</reference>
<gene>
    <name evidence="3" type="primary">thpR</name>
    <name evidence="3" type="ORF">JE024_19570</name>
</gene>
<feature type="active site" description="Proton donor" evidence="2">
    <location>
        <position position="42"/>
    </location>
</feature>
<dbReference type="SUPFAM" id="SSF55144">
    <property type="entry name" value="LigT-like"/>
    <property type="match status" value="1"/>
</dbReference>
<keyword evidence="1 2" id="KW-0378">Hydrolase</keyword>
<dbReference type="InterPro" id="IPR004175">
    <property type="entry name" value="RNA_CPDase"/>
</dbReference>
<keyword evidence="4" id="KW-1185">Reference proteome</keyword>
<dbReference type="PANTHER" id="PTHR35561:SF1">
    <property type="entry name" value="RNA 2',3'-CYCLIC PHOSPHODIESTERASE"/>
    <property type="match status" value="1"/>
</dbReference>
<comment type="catalytic activity">
    <reaction evidence="2">
        <text>a 3'-end 2',3'-cyclophospho-ribonucleotide-RNA + H2O = a 3'-end 2'-phospho-ribonucleotide-RNA + H(+)</text>
        <dbReference type="Rhea" id="RHEA:11828"/>
        <dbReference type="Rhea" id="RHEA-COMP:10464"/>
        <dbReference type="Rhea" id="RHEA-COMP:17353"/>
        <dbReference type="ChEBI" id="CHEBI:15377"/>
        <dbReference type="ChEBI" id="CHEBI:15378"/>
        <dbReference type="ChEBI" id="CHEBI:83064"/>
        <dbReference type="ChEBI" id="CHEBI:173113"/>
        <dbReference type="EC" id="3.1.4.58"/>
    </reaction>
</comment>
<dbReference type="Proteomes" id="UP000664109">
    <property type="component" value="Unassembled WGS sequence"/>
</dbReference>
<feature type="active site" description="Proton acceptor" evidence="2">
    <location>
        <position position="126"/>
    </location>
</feature>
<dbReference type="NCBIfam" id="TIGR02258">
    <property type="entry name" value="2_5_ligase"/>
    <property type="match status" value="1"/>
</dbReference>
<proteinExistence type="inferred from homology"/>
<evidence type="ECO:0000256" key="2">
    <source>
        <dbReference type="HAMAP-Rule" id="MF_01940"/>
    </source>
</evidence>
<dbReference type="HAMAP" id="MF_01940">
    <property type="entry name" value="RNA_CPDase"/>
    <property type="match status" value="1"/>
</dbReference>
<evidence type="ECO:0000313" key="3">
    <source>
        <dbReference type="EMBL" id="MBM9620895.1"/>
    </source>
</evidence>
<comment type="similarity">
    <text evidence="2">Belongs to the 2H phosphoesterase superfamily. ThpR family.</text>
</comment>
<feature type="short sequence motif" description="HXTX 1" evidence="2">
    <location>
        <begin position="42"/>
        <end position="45"/>
    </location>
</feature>
<comment type="function">
    <text evidence="2">Hydrolyzes RNA 2',3'-cyclic phosphodiester to an RNA 2'-phosphomonoester.</text>
</comment>
<dbReference type="Pfam" id="PF13563">
    <property type="entry name" value="2_5_RNA_ligase2"/>
    <property type="match status" value="1"/>
</dbReference>
<feature type="short sequence motif" description="HXTX 2" evidence="2">
    <location>
        <begin position="126"/>
        <end position="129"/>
    </location>
</feature>
<dbReference type="Gene3D" id="3.90.1140.10">
    <property type="entry name" value="Cyclic phosphodiesterase"/>
    <property type="match status" value="1"/>
</dbReference>
<accession>A0ABS2UW21</accession>
<dbReference type="EC" id="3.1.4.58" evidence="2"/>
<dbReference type="InterPro" id="IPR009097">
    <property type="entry name" value="Cyclic_Pdiesterase"/>
</dbReference>
<name>A0ABS2UW21_9ACTN</name>
<dbReference type="PANTHER" id="PTHR35561">
    <property type="entry name" value="RNA 2',3'-CYCLIC PHOSPHODIESTERASE"/>
    <property type="match status" value="1"/>
</dbReference>